<dbReference type="RefSeq" id="WP_207173840.1">
    <property type="nucleotide sequence ID" value="NZ_NRSJ01000101.1"/>
</dbReference>
<proteinExistence type="predicted"/>
<accession>A0AAJ0XBY9</accession>
<evidence type="ECO:0000313" key="3">
    <source>
        <dbReference type="Proteomes" id="UP001296776"/>
    </source>
</evidence>
<dbReference type="EMBL" id="NRSJ01000101">
    <property type="protein sequence ID" value="MBK1707419.1"/>
    <property type="molecule type" value="Genomic_DNA"/>
</dbReference>
<dbReference type="Proteomes" id="UP001296776">
    <property type="component" value="Unassembled WGS sequence"/>
</dbReference>
<protein>
    <submittedName>
        <fullName evidence="2">Uncharacterized protein</fullName>
    </submittedName>
</protein>
<reference evidence="2" key="1">
    <citation type="submission" date="2017-08" db="EMBL/GenBank/DDBJ databases">
        <authorList>
            <person name="Imhoff J.F."/>
            <person name="Rahn T."/>
            <person name="Kuenzel S."/>
            <person name="Neulinger S.C."/>
        </authorList>
    </citation>
    <scope>NUCLEOTIDE SEQUENCE</scope>
    <source>
        <strain evidence="2">DSM 11080</strain>
    </source>
</reference>
<sequence>MPGLAHALVVIGADAERGGWHKRPSSGKRRAYPLLGRAALAGSADLGILRQSILPQPPRSTATMSASEQPWRIP</sequence>
<evidence type="ECO:0000256" key="1">
    <source>
        <dbReference type="SAM" id="MobiDB-lite"/>
    </source>
</evidence>
<keyword evidence="3" id="KW-1185">Reference proteome</keyword>
<organism evidence="2 3">
    <name type="scientific">Halochromatium glycolicum</name>
    <dbReference type="NCBI Taxonomy" id="85075"/>
    <lineage>
        <taxon>Bacteria</taxon>
        <taxon>Pseudomonadati</taxon>
        <taxon>Pseudomonadota</taxon>
        <taxon>Gammaproteobacteria</taxon>
        <taxon>Chromatiales</taxon>
        <taxon>Chromatiaceae</taxon>
        <taxon>Halochromatium</taxon>
    </lineage>
</organism>
<dbReference type="AlphaFoldDB" id="A0AAJ0XBY9"/>
<feature type="region of interest" description="Disordered" evidence="1">
    <location>
        <begin position="53"/>
        <end position="74"/>
    </location>
</feature>
<comment type="caution">
    <text evidence="2">The sequence shown here is derived from an EMBL/GenBank/DDBJ whole genome shotgun (WGS) entry which is preliminary data.</text>
</comment>
<evidence type="ECO:0000313" key="2">
    <source>
        <dbReference type="EMBL" id="MBK1707419.1"/>
    </source>
</evidence>
<name>A0AAJ0XBY9_9GAMM</name>
<reference evidence="2" key="2">
    <citation type="journal article" date="2020" name="Microorganisms">
        <title>Osmotic Adaptation and Compatible Solute Biosynthesis of Phototrophic Bacteria as Revealed from Genome Analyses.</title>
        <authorList>
            <person name="Imhoff J.F."/>
            <person name="Rahn T."/>
            <person name="Kunzel S."/>
            <person name="Keller A."/>
            <person name="Neulinger S.C."/>
        </authorList>
    </citation>
    <scope>NUCLEOTIDE SEQUENCE</scope>
    <source>
        <strain evidence="2">DSM 11080</strain>
    </source>
</reference>
<feature type="compositionally biased region" description="Polar residues" evidence="1">
    <location>
        <begin position="59"/>
        <end position="68"/>
    </location>
</feature>
<feature type="non-terminal residue" evidence="2">
    <location>
        <position position="74"/>
    </location>
</feature>
<gene>
    <name evidence="2" type="ORF">CKO40_23535</name>
</gene>